<organism evidence="2 3">
    <name type="scientific">Cryptococcus floricola</name>
    <dbReference type="NCBI Taxonomy" id="2591691"/>
    <lineage>
        <taxon>Eukaryota</taxon>
        <taxon>Fungi</taxon>
        <taxon>Dikarya</taxon>
        <taxon>Basidiomycota</taxon>
        <taxon>Agaricomycotina</taxon>
        <taxon>Tremellomycetes</taxon>
        <taxon>Tremellales</taxon>
        <taxon>Cryptococcaceae</taxon>
        <taxon>Cryptococcus</taxon>
    </lineage>
</organism>
<feature type="region of interest" description="Disordered" evidence="1">
    <location>
        <begin position="1"/>
        <end position="23"/>
    </location>
</feature>
<sequence length="400" mass="44319">MPLKPPAGHRTANTDTSSSSPPLPLLPAEVQYLIYDDFLSSDPSLTLAHTLTLAKLSKSHYASFIPRLYKRIVVSDKALERGLYEGVSAQRAGTEIVRGEGGPLGSKRDLLEHCESLVIATLAARDATAEAARLWNGLMTAERYDAGGLPDTPGIFNNVAHLAFGPDCLKEYCHYELSLMFRQRVAEKQRYSWLLKNLSHICFRQSYPSLPEEYDHFLKTFHGLAPFFTPGVLDTVGSVIRFQNYDMPGESVASVAYVGGPSNTIVVDMLPLQRLGGRGGVKGYGQLVELIYLYCENAFVVWGGFEKDFPGELPTALIFTNFGTTVSRDGSIHYISPNKKRAILQKAQDDIRRRLQPIAASESLDTGVVDKIFIRGYEECEFCGNVSPSPTVYDYLWDSD</sequence>
<evidence type="ECO:0000256" key="1">
    <source>
        <dbReference type="SAM" id="MobiDB-lite"/>
    </source>
</evidence>
<accession>A0A5D3AQQ5</accession>
<evidence type="ECO:0000313" key="3">
    <source>
        <dbReference type="Proteomes" id="UP000322245"/>
    </source>
</evidence>
<comment type="caution">
    <text evidence="2">The sequence shown here is derived from an EMBL/GenBank/DDBJ whole genome shotgun (WGS) entry which is preliminary data.</text>
</comment>
<protein>
    <submittedName>
        <fullName evidence="2">Uncharacterized protein</fullName>
    </submittedName>
</protein>
<gene>
    <name evidence="2" type="ORF">B9479_006881</name>
</gene>
<dbReference type="EMBL" id="NIDF01000130">
    <property type="protein sequence ID" value="TYJ52521.1"/>
    <property type="molecule type" value="Genomic_DNA"/>
</dbReference>
<name>A0A5D3AQQ5_9TREE</name>
<evidence type="ECO:0000313" key="2">
    <source>
        <dbReference type="EMBL" id="TYJ52521.1"/>
    </source>
</evidence>
<proteinExistence type="predicted"/>
<dbReference type="AlphaFoldDB" id="A0A5D3AQQ5"/>
<reference evidence="2 3" key="1">
    <citation type="submission" date="2017-05" db="EMBL/GenBank/DDBJ databases">
        <title>The Genome Sequence of Tsuchiyaea wingfieldii DSM 27421.</title>
        <authorList>
            <person name="Cuomo C."/>
            <person name="Passer A."/>
            <person name="Billmyre B."/>
            <person name="Heitman J."/>
        </authorList>
    </citation>
    <scope>NUCLEOTIDE SEQUENCE [LARGE SCALE GENOMIC DNA]</scope>
    <source>
        <strain evidence="2 3">DSM 27421</strain>
    </source>
</reference>
<dbReference type="Proteomes" id="UP000322245">
    <property type="component" value="Unassembled WGS sequence"/>
</dbReference>
<keyword evidence="3" id="KW-1185">Reference proteome</keyword>